<feature type="region of interest" description="Disordered" evidence="1">
    <location>
        <begin position="584"/>
        <end position="724"/>
    </location>
</feature>
<organism evidence="2 3">
    <name type="scientific">Dissophora globulifera</name>
    <dbReference type="NCBI Taxonomy" id="979702"/>
    <lineage>
        <taxon>Eukaryota</taxon>
        <taxon>Fungi</taxon>
        <taxon>Fungi incertae sedis</taxon>
        <taxon>Mucoromycota</taxon>
        <taxon>Mortierellomycotina</taxon>
        <taxon>Mortierellomycetes</taxon>
        <taxon>Mortierellales</taxon>
        <taxon>Mortierellaceae</taxon>
        <taxon>Dissophora</taxon>
    </lineage>
</organism>
<feature type="compositionally biased region" description="Acidic residues" evidence="1">
    <location>
        <begin position="704"/>
        <end position="722"/>
    </location>
</feature>
<protein>
    <submittedName>
        <fullName evidence="2">Uncharacterized protein</fullName>
    </submittedName>
</protein>
<dbReference type="SUPFAM" id="SSF50978">
    <property type="entry name" value="WD40 repeat-like"/>
    <property type="match status" value="1"/>
</dbReference>
<dbReference type="GO" id="GO:0030490">
    <property type="term" value="P:maturation of SSU-rRNA"/>
    <property type="evidence" value="ECO:0007669"/>
    <property type="project" value="InterPro"/>
</dbReference>
<dbReference type="PANTHER" id="PTHR15633">
    <property type="entry name" value="NUCLEOLAR PROTEIN 11"/>
    <property type="match status" value="1"/>
</dbReference>
<proteinExistence type="predicted"/>
<dbReference type="AlphaFoldDB" id="A0A9P6UY94"/>
<accession>A0A9P6UY94</accession>
<name>A0A9P6UY94_9FUNG</name>
<keyword evidence="3" id="KW-1185">Reference proteome</keyword>
<evidence type="ECO:0000256" key="1">
    <source>
        <dbReference type="SAM" id="MobiDB-lite"/>
    </source>
</evidence>
<gene>
    <name evidence="2" type="ORF">BGZ99_001001</name>
</gene>
<evidence type="ECO:0000313" key="3">
    <source>
        <dbReference type="Proteomes" id="UP000738325"/>
    </source>
</evidence>
<dbReference type="InterPro" id="IPR042859">
    <property type="entry name" value="NOL11"/>
</dbReference>
<dbReference type="OrthoDB" id="4349954at2759"/>
<dbReference type="EMBL" id="JAAAIP010000123">
    <property type="protein sequence ID" value="KAG0325160.1"/>
    <property type="molecule type" value="Genomic_DNA"/>
</dbReference>
<dbReference type="PANTHER" id="PTHR15633:SF2">
    <property type="entry name" value="NUCLEOLAR PROTEIN 11"/>
    <property type="match status" value="1"/>
</dbReference>
<sequence>MPVSVDDPFLLASFSSTTHTQHHHQHNHHAVSCTPVAKQLEESQDDEQDPGILALAIQGEGVQLFNTMDQKCILSYSAPPGYGFTGSAQILQKSARLRNVYAVIAKGTDVPAKEESKVVWIWKDDSSLASAVPVSALDSNIQDDTVKPSAAKKTVHKFDHRIYQLFVSPLLPNHVVFANAEGSLSLVTEDLKRVVSTQELYSAQSSKEKKGKKDATIQNHPSTTVWAITFSTSGSWIPSSALARNTLVVMTIVESGADKAVAVLSYINEDRRGFSTFGQVEINAAVGSSGFAFDVKSGQLSFLTAAGQLMIYSFDVSQGDHVVTATETLTLPLPGYAAVGSSAVASTKSTRKGSKATAETDNKVQRVDAVALGDNYLAVAGIHQMAGKSEATLTIWDIRYGTLQAKHVIPGSVNAANTTYQLALLPDSVLVMTMSTTLNTTVKSDIYLCHFYAEPMSLLGAMGRMKDTAPFLGQQGSMLAQDAYTATTTSLLTPSDVGGVVKAKDAMVDSADLEKQLTTAQAAEKKALESLNSESKTSTAPAFEAVFFDHVQQQSAEAMEDIIMSHGLDPQEVKVALAADQERKDAAHKLKQQQAEATQDMDVDAEPAANGSKSSRKEMKKAAKAARKAAKEGETEEEKKDKKERKEAKAERKAAKAEKKAVKAVKTGDATKVAEDAESGSSSESSSDDEDDDDEMVVMSSEDERNDDDQDEEPEYEVDEEQERVRREAYLHDVEEWRKMETEAIKKYQHQRRLLRAGRKPAPLPELSHHFLTTVLARCFRRLPNGQPDMTFWPGKVVEYLIENQLVGNSNPGAGQAGIALELMEREQWPLLELALRKLHDIPELDMMTMLKQVIGLNKNKDSTEKTATAASLSPVPEVAHFLNLVMTVPRNEIFMQQAVKKLTVEELSLVLEILKGWISIWDERGGIGHQNQQPDKRQLPGGLPGYGLMVDFITILMDVHFPSLILSPHLHPILKTIQSSIERETEISNQLEQALRGPLSLFNRKHRETEQRKKMAAAGGAVVSSNGVVSATGGLVADKRRRRKWEGGEGVPDYAVEIIHL</sequence>
<dbReference type="GO" id="GO:0003723">
    <property type="term" value="F:RNA binding"/>
    <property type="evidence" value="ECO:0007669"/>
    <property type="project" value="TreeGrafter"/>
</dbReference>
<evidence type="ECO:0000313" key="2">
    <source>
        <dbReference type="EMBL" id="KAG0325160.1"/>
    </source>
</evidence>
<comment type="caution">
    <text evidence="2">The sequence shown here is derived from an EMBL/GenBank/DDBJ whole genome shotgun (WGS) entry which is preliminary data.</text>
</comment>
<dbReference type="InterPro" id="IPR036322">
    <property type="entry name" value="WD40_repeat_dom_sf"/>
</dbReference>
<reference evidence="2" key="1">
    <citation type="journal article" date="2020" name="Fungal Divers.">
        <title>Resolving the Mortierellaceae phylogeny through synthesis of multi-gene phylogenetics and phylogenomics.</title>
        <authorList>
            <person name="Vandepol N."/>
            <person name="Liber J."/>
            <person name="Desiro A."/>
            <person name="Na H."/>
            <person name="Kennedy M."/>
            <person name="Barry K."/>
            <person name="Grigoriev I.V."/>
            <person name="Miller A.N."/>
            <person name="O'Donnell K."/>
            <person name="Stajich J.E."/>
            <person name="Bonito G."/>
        </authorList>
    </citation>
    <scope>NUCLEOTIDE SEQUENCE</scope>
    <source>
        <strain evidence="2">REB-010B</strain>
    </source>
</reference>
<dbReference type="Proteomes" id="UP000738325">
    <property type="component" value="Unassembled WGS sequence"/>
</dbReference>
<dbReference type="GO" id="GO:0005730">
    <property type="term" value="C:nucleolus"/>
    <property type="evidence" value="ECO:0007669"/>
    <property type="project" value="TreeGrafter"/>
</dbReference>
<feature type="compositionally biased region" description="Acidic residues" evidence="1">
    <location>
        <begin position="686"/>
        <end position="696"/>
    </location>
</feature>
<feature type="compositionally biased region" description="Basic and acidic residues" evidence="1">
    <location>
        <begin position="629"/>
        <end position="661"/>
    </location>
</feature>